<dbReference type="InterPro" id="IPR027417">
    <property type="entry name" value="P-loop_NTPase"/>
</dbReference>
<accession>A0ABZ3FQ17</accession>
<evidence type="ECO:0000313" key="5">
    <source>
        <dbReference type="Proteomes" id="UP001442841"/>
    </source>
</evidence>
<dbReference type="EMBL" id="CP154795">
    <property type="protein sequence ID" value="XAN08182.1"/>
    <property type="molecule type" value="Genomic_DNA"/>
</dbReference>
<dbReference type="CDD" id="cd03214">
    <property type="entry name" value="ABC_Iron-Siderophores_B12_Hemin"/>
    <property type="match status" value="1"/>
</dbReference>
<dbReference type="Gene3D" id="3.40.50.300">
    <property type="entry name" value="P-loop containing nucleotide triphosphate hydrolases"/>
    <property type="match status" value="1"/>
</dbReference>
<keyword evidence="2 4" id="KW-0067">ATP-binding</keyword>
<feature type="domain" description="ABC transporter" evidence="3">
    <location>
        <begin position="5"/>
        <end position="246"/>
    </location>
</feature>
<dbReference type="GO" id="GO:0005524">
    <property type="term" value="F:ATP binding"/>
    <property type="evidence" value="ECO:0007669"/>
    <property type="project" value="UniProtKB-KW"/>
</dbReference>
<keyword evidence="5" id="KW-1185">Reference proteome</keyword>
<organism evidence="4 5">
    <name type="scientific">Ammonicoccus fulvus</name>
    <dbReference type="NCBI Taxonomy" id="3138240"/>
    <lineage>
        <taxon>Bacteria</taxon>
        <taxon>Bacillati</taxon>
        <taxon>Actinomycetota</taxon>
        <taxon>Actinomycetes</taxon>
        <taxon>Propionibacteriales</taxon>
        <taxon>Propionibacteriaceae</taxon>
        <taxon>Ammonicoccus</taxon>
    </lineage>
</organism>
<evidence type="ECO:0000256" key="1">
    <source>
        <dbReference type="ARBA" id="ARBA00022741"/>
    </source>
</evidence>
<dbReference type="InterPro" id="IPR003593">
    <property type="entry name" value="AAA+_ATPase"/>
</dbReference>
<dbReference type="SMART" id="SM00382">
    <property type="entry name" value="AAA"/>
    <property type="match status" value="1"/>
</dbReference>
<proteinExistence type="predicted"/>
<name>A0ABZ3FQ17_9ACTN</name>
<reference evidence="4 5" key="1">
    <citation type="submission" date="2024-04" db="EMBL/GenBank/DDBJ databases">
        <title>Isolation of an actinomycete strain from pig manure.</title>
        <authorList>
            <person name="Gong T."/>
            <person name="Yu Z."/>
            <person name="An M."/>
            <person name="Wei C."/>
            <person name="Yang W."/>
            <person name="Liu L."/>
        </authorList>
    </citation>
    <scope>NUCLEOTIDE SEQUENCE [LARGE SCALE GENOMIC DNA]</scope>
    <source>
        <strain evidence="4 5">ZF39</strain>
    </source>
</reference>
<gene>
    <name evidence="4" type="ORF">AADG42_13010</name>
</gene>
<dbReference type="PANTHER" id="PTHR42794:SF2">
    <property type="entry name" value="ABC TRANSPORTER ATP-BINDING PROTEIN"/>
    <property type="match status" value="1"/>
</dbReference>
<dbReference type="RefSeq" id="WP_425309638.1">
    <property type="nucleotide sequence ID" value="NZ_CP154795.1"/>
</dbReference>
<dbReference type="PANTHER" id="PTHR42794">
    <property type="entry name" value="HEMIN IMPORT ATP-BINDING PROTEIN HMUV"/>
    <property type="match status" value="1"/>
</dbReference>
<dbReference type="SUPFAM" id="SSF52540">
    <property type="entry name" value="P-loop containing nucleoside triphosphate hydrolases"/>
    <property type="match status" value="1"/>
</dbReference>
<evidence type="ECO:0000313" key="4">
    <source>
        <dbReference type="EMBL" id="XAN08182.1"/>
    </source>
</evidence>
<sequence>MSRGLRLEQLTVGYRLGWGRTKEVVRDIDVTARSGELTALIGPNGTGKSTLLRTIAGLQKGLAGSISLDGNDLARMSASERARHQSIVLTERVAPGRLTARELVGLGRHPHTGFDGRLSARDHRIVEESIAAVGAAELADRDLAELSDGERQRIMTARALAQQPRLLLMDEPSAFLDAPGRVAQAGLVRRIATQQDVVVVISTHEVELMLQLADRLWLLDRSGNLHDGTPAELVERGILADVFDSEDLAFDPVTGTFRLVADAAGWSP</sequence>
<keyword evidence="1" id="KW-0547">Nucleotide-binding</keyword>
<dbReference type="Proteomes" id="UP001442841">
    <property type="component" value="Chromosome"/>
</dbReference>
<dbReference type="Pfam" id="PF00005">
    <property type="entry name" value="ABC_tran"/>
    <property type="match status" value="1"/>
</dbReference>
<protein>
    <submittedName>
        <fullName evidence="4">ABC transporter ATP-binding protein</fullName>
    </submittedName>
</protein>
<dbReference type="InterPro" id="IPR003439">
    <property type="entry name" value="ABC_transporter-like_ATP-bd"/>
</dbReference>
<evidence type="ECO:0000256" key="2">
    <source>
        <dbReference type="ARBA" id="ARBA00022840"/>
    </source>
</evidence>
<dbReference type="PROSITE" id="PS50893">
    <property type="entry name" value="ABC_TRANSPORTER_2"/>
    <property type="match status" value="1"/>
</dbReference>
<evidence type="ECO:0000259" key="3">
    <source>
        <dbReference type="PROSITE" id="PS50893"/>
    </source>
</evidence>